<organism evidence="1 2">
    <name type="scientific">Eumeta variegata</name>
    <name type="common">Bagworm moth</name>
    <name type="synonym">Eumeta japonica</name>
    <dbReference type="NCBI Taxonomy" id="151549"/>
    <lineage>
        <taxon>Eukaryota</taxon>
        <taxon>Metazoa</taxon>
        <taxon>Ecdysozoa</taxon>
        <taxon>Arthropoda</taxon>
        <taxon>Hexapoda</taxon>
        <taxon>Insecta</taxon>
        <taxon>Pterygota</taxon>
        <taxon>Neoptera</taxon>
        <taxon>Endopterygota</taxon>
        <taxon>Lepidoptera</taxon>
        <taxon>Glossata</taxon>
        <taxon>Ditrysia</taxon>
        <taxon>Tineoidea</taxon>
        <taxon>Psychidae</taxon>
        <taxon>Oiketicinae</taxon>
        <taxon>Eumeta</taxon>
    </lineage>
</organism>
<keyword evidence="2" id="KW-1185">Reference proteome</keyword>
<proteinExistence type="predicted"/>
<dbReference type="Proteomes" id="UP000299102">
    <property type="component" value="Unassembled WGS sequence"/>
</dbReference>
<gene>
    <name evidence="1" type="ORF">EVAR_10031_1</name>
</gene>
<dbReference type="OrthoDB" id="8240057at2759"/>
<dbReference type="AlphaFoldDB" id="A0A4C1TR42"/>
<dbReference type="EMBL" id="BGZK01000079">
    <property type="protein sequence ID" value="GBP16455.1"/>
    <property type="molecule type" value="Genomic_DNA"/>
</dbReference>
<protein>
    <submittedName>
        <fullName evidence="1">Uncharacterized protein</fullName>
    </submittedName>
</protein>
<evidence type="ECO:0000313" key="1">
    <source>
        <dbReference type="EMBL" id="GBP16455.1"/>
    </source>
</evidence>
<evidence type="ECO:0000313" key="2">
    <source>
        <dbReference type="Proteomes" id="UP000299102"/>
    </source>
</evidence>
<accession>A0A4C1TR42</accession>
<comment type="caution">
    <text evidence="1">The sequence shown here is derived from an EMBL/GenBank/DDBJ whole genome shotgun (WGS) entry which is preliminary data.</text>
</comment>
<sequence length="128" mass="14388">MFLNLLPLWWEEIQKTDDDEIGGYLITPLDSKGSNNSLHLLSAVEHRAQRRGKSRYSELKNVSQEQSTDAHKILHDCRGRKRVKACEQINDGASTPAAGATETMQVDGVIAYISALNCIDIDMCEDYY</sequence>
<reference evidence="1 2" key="1">
    <citation type="journal article" date="2019" name="Commun. Biol.">
        <title>The bagworm genome reveals a unique fibroin gene that provides high tensile strength.</title>
        <authorList>
            <person name="Kono N."/>
            <person name="Nakamura H."/>
            <person name="Ohtoshi R."/>
            <person name="Tomita M."/>
            <person name="Numata K."/>
            <person name="Arakawa K."/>
        </authorList>
    </citation>
    <scope>NUCLEOTIDE SEQUENCE [LARGE SCALE GENOMIC DNA]</scope>
</reference>
<name>A0A4C1TR42_EUMVA</name>